<accession>A0A495NWK5</accession>
<evidence type="ECO:0000256" key="1">
    <source>
        <dbReference type="SAM" id="Phobius"/>
    </source>
</evidence>
<evidence type="ECO:0000313" key="2">
    <source>
        <dbReference type="EMBL" id="RKS42256.1"/>
    </source>
</evidence>
<evidence type="ECO:0000313" key="3">
    <source>
        <dbReference type="Proteomes" id="UP000276282"/>
    </source>
</evidence>
<name>A0A495NWK5_9FLAO</name>
<keyword evidence="1" id="KW-0472">Membrane</keyword>
<proteinExistence type="predicted"/>
<sequence>MYNFIRMIFNPIFHYRNIIFFLLFINFNSFGQLKCEDFKTGTFYIENEKPDNNLKKWIIVRTENDQIEYENELGNNPMFLKIKWIDDCSFTLKLDVEKLKYGRKPIAIDPEQVLRVMNIRIDGKCMLYKTTILDENGQEFSRTNKFARNKTIHNIG</sequence>
<protein>
    <submittedName>
        <fullName evidence="2">Uncharacterized protein</fullName>
    </submittedName>
</protein>
<comment type="caution">
    <text evidence="2">The sequence shown here is derived from an EMBL/GenBank/DDBJ whole genome shotgun (WGS) entry which is preliminary data.</text>
</comment>
<dbReference type="Proteomes" id="UP000276282">
    <property type="component" value="Unassembled WGS sequence"/>
</dbReference>
<dbReference type="EMBL" id="RBLG01000015">
    <property type="protein sequence ID" value="RKS42256.1"/>
    <property type="molecule type" value="Genomic_DNA"/>
</dbReference>
<dbReference type="AlphaFoldDB" id="A0A495NWK5"/>
<keyword evidence="3" id="KW-1185">Reference proteome</keyword>
<feature type="transmembrane region" description="Helical" evidence="1">
    <location>
        <begin position="12"/>
        <end position="30"/>
    </location>
</feature>
<reference evidence="2 3" key="1">
    <citation type="submission" date="2018-10" db="EMBL/GenBank/DDBJ databases">
        <title>Genomic Encyclopedia of Archaeal and Bacterial Type Strains, Phase II (KMG-II): from individual species to whole genera.</title>
        <authorList>
            <person name="Goeker M."/>
        </authorList>
    </citation>
    <scope>NUCLEOTIDE SEQUENCE [LARGE SCALE GENOMIC DNA]</scope>
    <source>
        <strain evidence="2 3">DSM 19839</strain>
    </source>
</reference>
<gene>
    <name evidence="2" type="ORF">BC962_3310</name>
</gene>
<organism evidence="2 3">
    <name type="scientific">Gillisia mitskevichiae</name>
    <dbReference type="NCBI Taxonomy" id="270921"/>
    <lineage>
        <taxon>Bacteria</taxon>
        <taxon>Pseudomonadati</taxon>
        <taxon>Bacteroidota</taxon>
        <taxon>Flavobacteriia</taxon>
        <taxon>Flavobacteriales</taxon>
        <taxon>Flavobacteriaceae</taxon>
        <taxon>Gillisia</taxon>
    </lineage>
</organism>
<keyword evidence="1" id="KW-0812">Transmembrane</keyword>
<keyword evidence="1" id="KW-1133">Transmembrane helix</keyword>